<dbReference type="RefSeq" id="WP_072859857.1">
    <property type="nucleotide sequence ID" value="NZ_FQUX01000001.1"/>
</dbReference>
<dbReference type="InterPro" id="IPR046617">
    <property type="entry name" value="DUF6730"/>
</dbReference>
<evidence type="ECO:0000256" key="1">
    <source>
        <dbReference type="SAM" id="Phobius"/>
    </source>
</evidence>
<keyword evidence="1" id="KW-0812">Transmembrane</keyword>
<reference evidence="3" key="1">
    <citation type="submission" date="2016-11" db="EMBL/GenBank/DDBJ databases">
        <authorList>
            <person name="Varghese N."/>
            <person name="Submissions S."/>
        </authorList>
    </citation>
    <scope>NUCLEOTIDE SEQUENCE [LARGE SCALE GENOMIC DNA]</scope>
    <source>
        <strain evidence="3">DSM 17539</strain>
    </source>
</reference>
<dbReference type="Pfam" id="PF20503">
    <property type="entry name" value="DUF6730"/>
    <property type="match status" value="1"/>
</dbReference>
<organism evidence="2 3">
    <name type="scientific">Arenibacter palladensis</name>
    <dbReference type="NCBI Taxonomy" id="237373"/>
    <lineage>
        <taxon>Bacteria</taxon>
        <taxon>Pseudomonadati</taxon>
        <taxon>Bacteroidota</taxon>
        <taxon>Flavobacteriia</taxon>
        <taxon>Flavobacteriales</taxon>
        <taxon>Flavobacteriaceae</taxon>
        <taxon>Arenibacter</taxon>
    </lineage>
</organism>
<evidence type="ECO:0000313" key="3">
    <source>
        <dbReference type="Proteomes" id="UP000184406"/>
    </source>
</evidence>
<feature type="transmembrane region" description="Helical" evidence="1">
    <location>
        <begin position="82"/>
        <end position="103"/>
    </location>
</feature>
<keyword evidence="3" id="KW-1185">Reference proteome</keyword>
<accession>A0A1M4T6R5</accession>
<gene>
    <name evidence="2" type="ORF">SAMN03080594_101162</name>
</gene>
<dbReference type="OrthoDB" id="1449890at2"/>
<name>A0A1M4T6R5_9FLAO</name>
<protein>
    <submittedName>
        <fullName evidence="2">Uncharacterized protein</fullName>
    </submittedName>
</protein>
<dbReference type="Proteomes" id="UP000184406">
    <property type="component" value="Unassembled WGS sequence"/>
</dbReference>
<keyword evidence="1" id="KW-0472">Membrane</keyword>
<keyword evidence="1" id="KW-1133">Transmembrane helix</keyword>
<evidence type="ECO:0000313" key="2">
    <source>
        <dbReference type="EMBL" id="SHE40135.1"/>
    </source>
</evidence>
<dbReference type="EMBL" id="FQUX01000001">
    <property type="protein sequence ID" value="SHE40135.1"/>
    <property type="molecule type" value="Genomic_DNA"/>
</dbReference>
<sequence>MARLDEITELLTDELDGLKQMLVKLETLSKELTGSETVQDISTIRKELKELNRTQEDYFKVQDGRTIQIEDQLKKSQIIPEWLLFMVSLVLILSLSISGYLGYQVVQFEEEKVKAFEEGKVVISKELNSFFKQHPDIYKGFLEWSRKAENTDQN</sequence>
<proteinExistence type="predicted"/>
<dbReference type="AlphaFoldDB" id="A0A1M4T6R5"/>